<gene>
    <name evidence="2" type="primary">Eif2d</name>
    <name evidence="2" type="ORF">GTO93_0002330</name>
</gene>
<dbReference type="Pfam" id="PF17832">
    <property type="entry name" value="Pre-PUA"/>
    <property type="match status" value="1"/>
</dbReference>
<dbReference type="CDD" id="cd11610">
    <property type="entry name" value="eIF2D_N"/>
    <property type="match status" value="1"/>
</dbReference>
<dbReference type="InterPro" id="IPR048247">
    <property type="entry name" value="eIF2D_N"/>
</dbReference>
<feature type="domain" description="Pre-PUA" evidence="1">
    <location>
        <begin position="23"/>
        <end position="96"/>
    </location>
</feature>
<evidence type="ECO:0000313" key="3">
    <source>
        <dbReference type="Proteomes" id="UP001166093"/>
    </source>
</evidence>
<proteinExistence type="predicted"/>
<dbReference type="InterPro" id="IPR041366">
    <property type="entry name" value="Pre-PUA"/>
</dbReference>
<evidence type="ECO:0000313" key="2">
    <source>
        <dbReference type="EMBL" id="MBN3278719.1"/>
    </source>
</evidence>
<reference evidence="2" key="1">
    <citation type="journal article" date="2021" name="Cell">
        <title>Tracing the genetic footprints of vertebrate landing in non-teleost ray-finned fishes.</title>
        <authorList>
            <person name="Bi X."/>
            <person name="Wang K."/>
            <person name="Yang L."/>
            <person name="Pan H."/>
            <person name="Jiang H."/>
            <person name="Wei Q."/>
            <person name="Fang M."/>
            <person name="Yu H."/>
            <person name="Zhu C."/>
            <person name="Cai Y."/>
            <person name="He Y."/>
            <person name="Gan X."/>
            <person name="Zeng H."/>
            <person name="Yu D."/>
            <person name="Zhu Y."/>
            <person name="Jiang H."/>
            <person name="Qiu Q."/>
            <person name="Yang H."/>
            <person name="Zhang Y.E."/>
            <person name="Wang W."/>
            <person name="Zhu M."/>
            <person name="He S."/>
            <person name="Zhang G."/>
        </authorList>
    </citation>
    <scope>NUCLEOTIDE SEQUENCE</scope>
    <source>
        <strain evidence="2">Pddl_001</strain>
    </source>
</reference>
<dbReference type="Proteomes" id="UP001166093">
    <property type="component" value="Unassembled WGS sequence"/>
</dbReference>
<feature type="non-terminal residue" evidence="2">
    <location>
        <position position="118"/>
    </location>
</feature>
<dbReference type="InterPro" id="IPR039757">
    <property type="entry name" value="EIF2D"/>
</dbReference>
<comment type="caution">
    <text evidence="2">The sequence shown here is derived from an EMBL/GenBank/DDBJ whole genome shotgun (WGS) entry which is preliminary data.</text>
</comment>
<feature type="non-terminal residue" evidence="2">
    <location>
        <position position="1"/>
    </location>
</feature>
<organism evidence="2 3">
    <name type="scientific">Polyodon spathula</name>
    <name type="common">North American paddlefish</name>
    <name type="synonym">Squalus spathula</name>
    <dbReference type="NCBI Taxonomy" id="7913"/>
    <lineage>
        <taxon>Eukaryota</taxon>
        <taxon>Metazoa</taxon>
        <taxon>Chordata</taxon>
        <taxon>Craniata</taxon>
        <taxon>Vertebrata</taxon>
        <taxon>Euteleostomi</taxon>
        <taxon>Actinopterygii</taxon>
        <taxon>Chondrostei</taxon>
        <taxon>Acipenseriformes</taxon>
        <taxon>Polyodontidae</taxon>
        <taxon>Polyodon</taxon>
    </lineage>
</organism>
<name>A0ABS2XXX5_POLSP</name>
<evidence type="ECO:0000259" key="1">
    <source>
        <dbReference type="Pfam" id="PF17832"/>
    </source>
</evidence>
<dbReference type="EMBL" id="JAAWVQ010081786">
    <property type="protein sequence ID" value="MBN3278719.1"/>
    <property type="molecule type" value="Genomic_DNA"/>
</dbReference>
<accession>A0ABS2XXX5</accession>
<sequence>MCQALGVTSELYVTPALFQYLLSNRRKLKADISTAFPMLSAEQISEVIPNKEDLNVVKIYTHKGDSVTLYVLHKNPIFFEVERKLYPTVYTLWLFPDLLPVFTTWPAVLQKLAGGAGK</sequence>
<dbReference type="PANTHER" id="PTHR12217">
    <property type="entry name" value="EUKARYOTIC TRANSLATION INITIATION FACTOR 2D"/>
    <property type="match status" value="1"/>
</dbReference>
<dbReference type="Gene3D" id="3.10.400.20">
    <property type="match status" value="1"/>
</dbReference>
<dbReference type="PANTHER" id="PTHR12217:SF4">
    <property type="entry name" value="EUKARYOTIC TRANSLATION INITIATION FACTOR 2D"/>
    <property type="match status" value="1"/>
</dbReference>
<protein>
    <submittedName>
        <fullName evidence="2">EIF2D factor</fullName>
    </submittedName>
</protein>
<keyword evidence="3" id="KW-1185">Reference proteome</keyword>